<protein>
    <recommendedName>
        <fullName evidence="13">NADPH--cytochrome P450 reductase</fullName>
    </recommendedName>
</protein>
<dbReference type="Pfam" id="PF00667">
    <property type="entry name" value="FAD_binding_1"/>
    <property type="match status" value="1"/>
</dbReference>
<keyword evidence="4" id="KW-0288">FMN</keyword>
<evidence type="ECO:0000256" key="1">
    <source>
        <dbReference type="ARBA" id="ARBA00001917"/>
    </source>
</evidence>
<dbReference type="EMBL" id="JAKOGI010000016">
    <property type="protein sequence ID" value="KAJ8450281.1"/>
    <property type="molecule type" value="Genomic_DNA"/>
</dbReference>
<comment type="cofactor">
    <cofactor evidence="2">
        <name>FAD</name>
        <dbReference type="ChEBI" id="CHEBI:57692"/>
    </cofactor>
</comment>
<evidence type="ECO:0000313" key="12">
    <source>
        <dbReference type="Proteomes" id="UP001153076"/>
    </source>
</evidence>
<dbReference type="FunFam" id="3.40.50.80:FF:000001">
    <property type="entry name" value="NADPH--cytochrome P450 reductase 1"/>
    <property type="match status" value="1"/>
</dbReference>
<dbReference type="InterPro" id="IPR017927">
    <property type="entry name" value="FAD-bd_FR_type"/>
</dbReference>
<evidence type="ECO:0000256" key="5">
    <source>
        <dbReference type="ARBA" id="ARBA00022827"/>
    </source>
</evidence>
<dbReference type="InterPro" id="IPR023173">
    <property type="entry name" value="NADPH_Cyt_P450_Rdtase_alpha"/>
</dbReference>
<dbReference type="PANTHER" id="PTHR19384:SF111">
    <property type="entry name" value="NADPH--CYTOCHROME P450 REDUCTASE 1"/>
    <property type="match status" value="1"/>
</dbReference>
<comment type="cofactor">
    <cofactor evidence="1">
        <name>FMN</name>
        <dbReference type="ChEBI" id="CHEBI:58210"/>
    </cofactor>
</comment>
<dbReference type="InterPro" id="IPR039261">
    <property type="entry name" value="FNR_nucleotide-bd"/>
</dbReference>
<evidence type="ECO:0000256" key="4">
    <source>
        <dbReference type="ARBA" id="ARBA00022643"/>
    </source>
</evidence>
<proteinExistence type="predicted"/>
<evidence type="ECO:0000256" key="3">
    <source>
        <dbReference type="ARBA" id="ARBA00022630"/>
    </source>
</evidence>
<keyword evidence="8" id="KW-0812">Transmembrane</keyword>
<dbReference type="Gene3D" id="3.40.50.360">
    <property type="match status" value="1"/>
</dbReference>
<sequence>MASTSNLIRSMESELGVSLDSSSALVVLTTSLAVIVGLVLILWRRSNDRSRDSKFVSVPKPLKVEPEEDELEIASGKTKVTIFFGTQTGTAEGFAKDDYAADDDQYEEKLKKETLAFFFVATYGDGEPTDNAARFYKWFTEGEREPWLQQLTYGVFGLGNRQYEHFNKIGKVLDEELDKQGAKRLVPLGLGDDDQCIEDDFTAWYVRETLWPELDKLLRDEDDVDTASTPYTAAISKYRVVIHDSSVTSSDNEYNSTANGHASYDIHHPCRVNVAVRRELHKPESDRSCIHLEFDISGTGMTYDTGDHVGVFAENCEETVEEAAKLLAQPLNLLFSLHTDAEDGTPLGGSLPPPFPGPCTLHNALARYADLLNPPKKAAVLALAAHASEAGEAEKLKYLASPEGKDEYSTWVVASQRSLLEVMSEFPSAKPPLGVFFAAVTPRLQPRYYSISSSPRSSHFWNAVPLEESQDCSSAPIFIRPSSFKLPSDPSVPIIMVGPGTGLAPFRGFLQERLALKQEGVQLGPAILFFGCRNRRMDFIYEEELYKFVEEGALSELVVTFSREGPQKEYVQHKMMEKAPYLWSLISSSGYLYVCGDAKGMARDVHRTLHNIVQEQEKVDSSKTESILKKLQMDGRYLRDVW</sequence>
<keyword evidence="12" id="KW-1185">Reference proteome</keyword>
<name>A0A9Q1KST5_9CARY</name>
<keyword evidence="5" id="KW-0274">FAD</keyword>
<dbReference type="OrthoDB" id="1856718at2759"/>
<evidence type="ECO:0000259" key="10">
    <source>
        <dbReference type="PROSITE" id="PS51384"/>
    </source>
</evidence>
<dbReference type="InterPro" id="IPR029039">
    <property type="entry name" value="Flavoprotein-like_sf"/>
</dbReference>
<dbReference type="InterPro" id="IPR003097">
    <property type="entry name" value="CysJ-like_FAD-binding"/>
</dbReference>
<accession>A0A9Q1KST5</accession>
<dbReference type="Pfam" id="PF00258">
    <property type="entry name" value="Flavodoxin_1"/>
    <property type="match status" value="1"/>
</dbReference>
<feature type="domain" description="FAD-binding FR-type" evidence="10">
    <location>
        <begin position="267"/>
        <end position="506"/>
    </location>
</feature>
<gene>
    <name evidence="11" type="ORF">Cgig2_004738</name>
</gene>
<dbReference type="PRINTS" id="PR00369">
    <property type="entry name" value="FLAVODOXIN"/>
</dbReference>
<dbReference type="Gene3D" id="2.40.30.10">
    <property type="entry name" value="Translation factors"/>
    <property type="match status" value="1"/>
</dbReference>
<dbReference type="AlphaFoldDB" id="A0A9Q1KST5"/>
<dbReference type="InterPro" id="IPR001433">
    <property type="entry name" value="OxRdtase_FAD/NAD-bd"/>
</dbReference>
<dbReference type="SUPFAM" id="SSF52343">
    <property type="entry name" value="Ferredoxin reductase-like, C-terminal NADP-linked domain"/>
    <property type="match status" value="1"/>
</dbReference>
<keyword evidence="3" id="KW-0285">Flavoprotein</keyword>
<dbReference type="GO" id="GO:0050660">
    <property type="term" value="F:flavin adenine dinucleotide binding"/>
    <property type="evidence" value="ECO:0007669"/>
    <property type="project" value="TreeGrafter"/>
</dbReference>
<dbReference type="PROSITE" id="PS51384">
    <property type="entry name" value="FAD_FR"/>
    <property type="match status" value="1"/>
</dbReference>
<dbReference type="SUPFAM" id="SSF52218">
    <property type="entry name" value="Flavoproteins"/>
    <property type="match status" value="1"/>
</dbReference>
<feature type="transmembrane region" description="Helical" evidence="8">
    <location>
        <begin position="23"/>
        <end position="43"/>
    </location>
</feature>
<evidence type="ECO:0000259" key="9">
    <source>
        <dbReference type="PROSITE" id="PS50902"/>
    </source>
</evidence>
<dbReference type="InterPro" id="IPR001094">
    <property type="entry name" value="Flavdoxin-like"/>
</dbReference>
<reference evidence="11" key="1">
    <citation type="submission" date="2022-04" db="EMBL/GenBank/DDBJ databases">
        <title>Carnegiea gigantea Genome sequencing and assembly v2.</title>
        <authorList>
            <person name="Copetti D."/>
            <person name="Sanderson M.J."/>
            <person name="Burquez A."/>
            <person name="Wojciechowski M.F."/>
        </authorList>
    </citation>
    <scope>NUCLEOTIDE SEQUENCE</scope>
    <source>
        <strain evidence="11">SGP5-SGP5p</strain>
        <tissue evidence="11">Aerial part</tissue>
    </source>
</reference>
<evidence type="ECO:0000256" key="8">
    <source>
        <dbReference type="SAM" id="Phobius"/>
    </source>
</evidence>
<dbReference type="Gene3D" id="3.40.50.80">
    <property type="entry name" value="Nucleotide-binding domain of ferredoxin-NADP reductase (FNR) module"/>
    <property type="match status" value="1"/>
</dbReference>
<dbReference type="InterPro" id="IPR008254">
    <property type="entry name" value="Flavodoxin/NO_synth"/>
</dbReference>
<dbReference type="GO" id="GO:0005829">
    <property type="term" value="C:cytosol"/>
    <property type="evidence" value="ECO:0007669"/>
    <property type="project" value="TreeGrafter"/>
</dbReference>
<dbReference type="PROSITE" id="PS50902">
    <property type="entry name" value="FLAVODOXIN_LIKE"/>
    <property type="match status" value="1"/>
</dbReference>
<dbReference type="GO" id="GO:0010181">
    <property type="term" value="F:FMN binding"/>
    <property type="evidence" value="ECO:0007669"/>
    <property type="project" value="InterPro"/>
</dbReference>
<dbReference type="Gene3D" id="1.20.990.10">
    <property type="entry name" value="NADPH-cytochrome p450 Reductase, Chain A, domain 3"/>
    <property type="match status" value="1"/>
</dbReference>
<dbReference type="InterPro" id="IPR017938">
    <property type="entry name" value="Riboflavin_synthase-like_b-brl"/>
</dbReference>
<dbReference type="FunFam" id="1.20.990.10:FF:000003">
    <property type="entry name" value="NADPH--cytochrome P450 reductase"/>
    <property type="match status" value="1"/>
</dbReference>
<evidence type="ECO:0000256" key="6">
    <source>
        <dbReference type="ARBA" id="ARBA00022857"/>
    </source>
</evidence>
<dbReference type="PRINTS" id="PR00371">
    <property type="entry name" value="FPNCR"/>
</dbReference>
<dbReference type="SUPFAM" id="SSF63380">
    <property type="entry name" value="Riboflavin synthase domain-like"/>
    <property type="match status" value="1"/>
</dbReference>
<evidence type="ECO:0008006" key="13">
    <source>
        <dbReference type="Google" id="ProtNLM"/>
    </source>
</evidence>
<keyword evidence="6" id="KW-0521">NADP</keyword>
<keyword evidence="8" id="KW-1133">Transmembrane helix</keyword>
<dbReference type="Pfam" id="PF00175">
    <property type="entry name" value="NAD_binding_1"/>
    <property type="match status" value="1"/>
</dbReference>
<dbReference type="PANTHER" id="PTHR19384">
    <property type="entry name" value="NITRIC OXIDE SYNTHASE-RELATED"/>
    <property type="match status" value="1"/>
</dbReference>
<keyword evidence="8" id="KW-0472">Membrane</keyword>
<feature type="domain" description="Flavodoxin-like" evidence="9">
    <location>
        <begin position="80"/>
        <end position="209"/>
    </location>
</feature>
<evidence type="ECO:0000256" key="2">
    <source>
        <dbReference type="ARBA" id="ARBA00001974"/>
    </source>
</evidence>
<comment type="caution">
    <text evidence="11">The sequence shown here is derived from an EMBL/GenBank/DDBJ whole genome shotgun (WGS) entry which is preliminary data.</text>
</comment>
<evidence type="ECO:0000313" key="11">
    <source>
        <dbReference type="EMBL" id="KAJ8450281.1"/>
    </source>
</evidence>
<dbReference type="InterPro" id="IPR001709">
    <property type="entry name" value="Flavoprot_Pyr_Nucl_cyt_Rdtase"/>
</dbReference>
<organism evidence="11 12">
    <name type="scientific">Carnegiea gigantea</name>
    <dbReference type="NCBI Taxonomy" id="171969"/>
    <lineage>
        <taxon>Eukaryota</taxon>
        <taxon>Viridiplantae</taxon>
        <taxon>Streptophyta</taxon>
        <taxon>Embryophyta</taxon>
        <taxon>Tracheophyta</taxon>
        <taxon>Spermatophyta</taxon>
        <taxon>Magnoliopsida</taxon>
        <taxon>eudicotyledons</taxon>
        <taxon>Gunneridae</taxon>
        <taxon>Pentapetalae</taxon>
        <taxon>Caryophyllales</taxon>
        <taxon>Cactineae</taxon>
        <taxon>Cactaceae</taxon>
        <taxon>Cactoideae</taxon>
        <taxon>Echinocereeae</taxon>
        <taxon>Carnegiea</taxon>
    </lineage>
</organism>
<keyword evidence="7" id="KW-0560">Oxidoreductase</keyword>
<dbReference type="GO" id="GO:0003958">
    <property type="term" value="F:NADPH-hemoprotein reductase activity"/>
    <property type="evidence" value="ECO:0007669"/>
    <property type="project" value="TreeGrafter"/>
</dbReference>
<evidence type="ECO:0000256" key="7">
    <source>
        <dbReference type="ARBA" id="ARBA00023002"/>
    </source>
</evidence>
<dbReference type="Proteomes" id="UP001153076">
    <property type="component" value="Unassembled WGS sequence"/>
</dbReference>